<gene>
    <name evidence="9" type="ORF">MONBRDRAFT_26587</name>
</gene>
<dbReference type="SUPFAM" id="SSF117839">
    <property type="entry name" value="WWE domain"/>
    <property type="match status" value="1"/>
</dbReference>
<dbReference type="PANTHER" id="PTHR10459:SF60">
    <property type="entry name" value="POLY [ADP-RIBOSE] POLYMERASE 2"/>
    <property type="match status" value="1"/>
</dbReference>
<dbReference type="InParanoid" id="A9V2T1"/>
<dbReference type="CDD" id="cd07997">
    <property type="entry name" value="WGR_PARP"/>
    <property type="match status" value="1"/>
</dbReference>
<dbReference type="InterPro" id="IPR008893">
    <property type="entry name" value="WGR_domain"/>
</dbReference>
<dbReference type="InterPro" id="IPR036930">
    <property type="entry name" value="WGR_dom_sf"/>
</dbReference>
<dbReference type="PROSITE" id="PS51977">
    <property type="entry name" value="WGR"/>
    <property type="match status" value="1"/>
</dbReference>
<dbReference type="GO" id="GO:0006302">
    <property type="term" value="P:double-strand break repair"/>
    <property type="evidence" value="ECO:0000318"/>
    <property type="project" value="GO_Central"/>
</dbReference>
<feature type="region of interest" description="Disordered" evidence="6">
    <location>
        <begin position="1"/>
        <end position="21"/>
    </location>
</feature>
<dbReference type="STRING" id="81824.A9V2T1"/>
<evidence type="ECO:0000313" key="10">
    <source>
        <dbReference type="Proteomes" id="UP000001357"/>
    </source>
</evidence>
<dbReference type="Pfam" id="PF02825">
    <property type="entry name" value="WWE"/>
    <property type="match status" value="1"/>
</dbReference>
<feature type="compositionally biased region" description="Low complexity" evidence="6">
    <location>
        <begin position="1"/>
        <end position="20"/>
    </location>
</feature>
<evidence type="ECO:0000256" key="1">
    <source>
        <dbReference type="ARBA" id="ARBA00012020"/>
    </source>
</evidence>
<evidence type="ECO:0000259" key="7">
    <source>
        <dbReference type="PROSITE" id="PS50918"/>
    </source>
</evidence>
<dbReference type="GO" id="GO:0005730">
    <property type="term" value="C:nucleolus"/>
    <property type="evidence" value="ECO:0000318"/>
    <property type="project" value="GO_Central"/>
</dbReference>
<feature type="compositionally biased region" description="Low complexity" evidence="6">
    <location>
        <begin position="139"/>
        <end position="160"/>
    </location>
</feature>
<keyword evidence="2" id="KW-0328">Glycosyltransferase</keyword>
<evidence type="ECO:0000256" key="5">
    <source>
        <dbReference type="ARBA" id="ARBA00033987"/>
    </source>
</evidence>
<keyword evidence="3" id="KW-0808">Transferase</keyword>
<name>A9V2T1_MONBE</name>
<dbReference type="RefSeq" id="XP_001747015.1">
    <property type="nucleotide sequence ID" value="XM_001746963.1"/>
</dbReference>
<organism evidence="9 10">
    <name type="scientific">Monosiga brevicollis</name>
    <name type="common">Choanoflagellate</name>
    <dbReference type="NCBI Taxonomy" id="81824"/>
    <lineage>
        <taxon>Eukaryota</taxon>
        <taxon>Choanoflagellata</taxon>
        <taxon>Craspedida</taxon>
        <taxon>Salpingoecidae</taxon>
        <taxon>Monosiga</taxon>
    </lineage>
</organism>
<dbReference type="GO" id="GO:0003950">
    <property type="term" value="F:NAD+ poly-ADP-ribosyltransferase activity"/>
    <property type="evidence" value="ECO:0000318"/>
    <property type="project" value="GO_Central"/>
</dbReference>
<dbReference type="InterPro" id="IPR004170">
    <property type="entry name" value="WWE_dom"/>
</dbReference>
<feature type="domain" description="WWE" evidence="7">
    <location>
        <begin position="324"/>
        <end position="411"/>
    </location>
</feature>
<evidence type="ECO:0000256" key="4">
    <source>
        <dbReference type="ARBA" id="ARBA00023027"/>
    </source>
</evidence>
<dbReference type="KEGG" id="mbr:MONBRDRAFT_26587"/>
<dbReference type="Proteomes" id="UP000001357">
    <property type="component" value="Unassembled WGS sequence"/>
</dbReference>
<sequence>MAAAPTTTSPRVTRTSSRVTKGVRELDPDFQYRQVKKMEDHPFVELVGKEIEIHLGTTLGWQNGKVVEFHPFDGMHLVEMADGTKRLFHLDQREIRLKGRKREYTRLKEQVHKHPMHTRSQDPAPKSKRAKATADADGSKTATSPTGSASSSPAASQASAAAASDAGIDVGASTTQADKSKASHAHNHASNAIHVCYTDPEVDEMTGLKGQAEVLIDANHQVFEADLVYLDLSQNHDKYYKLQVLKAKDGSAYWCSHHWGRTGTHGQSQVFKFDDEATAIADFEDKFHQKTGFQWKDRDTASRKPGKYALKRKVYLSVGANPANSTGTNAAAGESVVWQYYVDDFVDGKSVGWYPYTESATRVVEGVYSEWQNNTWLDVRQVQSGYFSYRVDFNTMTQTNTSTNTCRRIRRQAQAA</sequence>
<dbReference type="Gene3D" id="3.30.720.50">
    <property type="match status" value="1"/>
</dbReference>
<comment type="catalytic activity">
    <reaction evidence="5">
        <text>NAD(+) + (ADP-D-ribosyl)n-acceptor = nicotinamide + (ADP-D-ribosyl)n+1-acceptor + H(+).</text>
        <dbReference type="EC" id="2.4.2.30"/>
    </reaction>
</comment>
<evidence type="ECO:0000259" key="8">
    <source>
        <dbReference type="PROSITE" id="PS51977"/>
    </source>
</evidence>
<dbReference type="PANTHER" id="PTHR10459">
    <property type="entry name" value="DNA LIGASE"/>
    <property type="match status" value="1"/>
</dbReference>
<evidence type="ECO:0000256" key="6">
    <source>
        <dbReference type="SAM" id="MobiDB-lite"/>
    </source>
</evidence>
<dbReference type="PROSITE" id="PS50918">
    <property type="entry name" value="WWE"/>
    <property type="match status" value="1"/>
</dbReference>
<dbReference type="AlphaFoldDB" id="A9V2T1"/>
<accession>A9V2T1</accession>
<feature type="domain" description="WGR" evidence="8">
    <location>
        <begin position="211"/>
        <end position="308"/>
    </location>
</feature>
<evidence type="ECO:0000256" key="3">
    <source>
        <dbReference type="ARBA" id="ARBA00022679"/>
    </source>
</evidence>
<evidence type="ECO:0000256" key="2">
    <source>
        <dbReference type="ARBA" id="ARBA00022676"/>
    </source>
</evidence>
<dbReference type="InterPro" id="IPR050800">
    <property type="entry name" value="ARTD/PARP"/>
</dbReference>
<evidence type="ECO:0000313" key="9">
    <source>
        <dbReference type="EMBL" id="EDQ87939.1"/>
    </source>
</evidence>
<protein>
    <recommendedName>
        <fullName evidence="1">NAD(+) ADP-ribosyltransferase</fullName>
        <ecNumber evidence="1">2.4.2.30</ecNumber>
    </recommendedName>
</protein>
<dbReference type="Gene3D" id="2.20.140.10">
    <property type="entry name" value="WGR domain"/>
    <property type="match status" value="1"/>
</dbReference>
<proteinExistence type="predicted"/>
<feature type="compositionally biased region" description="Basic and acidic residues" evidence="6">
    <location>
        <begin position="99"/>
        <end position="112"/>
    </location>
</feature>
<dbReference type="InterPro" id="IPR037197">
    <property type="entry name" value="WWE_dom_sf"/>
</dbReference>
<dbReference type="GeneID" id="5892350"/>
<reference evidence="9 10" key="1">
    <citation type="journal article" date="2008" name="Nature">
        <title>The genome of the choanoflagellate Monosiga brevicollis and the origin of metazoans.</title>
        <authorList>
            <consortium name="JGI Sequencing"/>
            <person name="King N."/>
            <person name="Westbrook M.J."/>
            <person name="Young S.L."/>
            <person name="Kuo A."/>
            <person name="Abedin M."/>
            <person name="Chapman J."/>
            <person name="Fairclough S."/>
            <person name="Hellsten U."/>
            <person name="Isogai Y."/>
            <person name="Letunic I."/>
            <person name="Marr M."/>
            <person name="Pincus D."/>
            <person name="Putnam N."/>
            <person name="Rokas A."/>
            <person name="Wright K.J."/>
            <person name="Zuzow R."/>
            <person name="Dirks W."/>
            <person name="Good M."/>
            <person name="Goodstein D."/>
            <person name="Lemons D."/>
            <person name="Li W."/>
            <person name="Lyons J.B."/>
            <person name="Morris A."/>
            <person name="Nichols S."/>
            <person name="Richter D.J."/>
            <person name="Salamov A."/>
            <person name="Bork P."/>
            <person name="Lim W.A."/>
            <person name="Manning G."/>
            <person name="Miller W.T."/>
            <person name="McGinnis W."/>
            <person name="Shapiro H."/>
            <person name="Tjian R."/>
            <person name="Grigoriev I.V."/>
            <person name="Rokhsar D."/>
        </authorList>
    </citation>
    <scope>NUCLEOTIDE SEQUENCE [LARGE SCALE GENOMIC DNA]</scope>
    <source>
        <strain evidence="10">MX1 / ATCC 50154</strain>
    </source>
</reference>
<feature type="region of interest" description="Disordered" evidence="6">
    <location>
        <begin position="99"/>
        <end position="160"/>
    </location>
</feature>
<dbReference type="SMART" id="SM00773">
    <property type="entry name" value="WGR"/>
    <property type="match status" value="1"/>
</dbReference>
<keyword evidence="4" id="KW-0520">NAD</keyword>
<dbReference type="EC" id="2.4.2.30" evidence="1"/>
<dbReference type="SUPFAM" id="SSF142921">
    <property type="entry name" value="WGR domain-like"/>
    <property type="match status" value="1"/>
</dbReference>
<dbReference type="Pfam" id="PF05406">
    <property type="entry name" value="WGR"/>
    <property type="match status" value="1"/>
</dbReference>
<keyword evidence="10" id="KW-1185">Reference proteome</keyword>
<dbReference type="eggNOG" id="KOG1037">
    <property type="taxonomic scope" value="Eukaryota"/>
</dbReference>
<dbReference type="EMBL" id="CH991556">
    <property type="protein sequence ID" value="EDQ87939.1"/>
    <property type="molecule type" value="Genomic_DNA"/>
</dbReference>